<dbReference type="PANTHER" id="PTHR32046">
    <property type="entry name" value="G DOMAIN-CONTAINING PROTEIN"/>
    <property type="match status" value="1"/>
</dbReference>
<dbReference type="Proteomes" id="UP001458880">
    <property type="component" value="Unassembled WGS sequence"/>
</dbReference>
<proteinExistence type="predicted"/>
<sequence length="470" mass="54739">MFLFTNSRSTFYRPGDTITPLKSILNEIKSKPPFIDIAFTKQNVFSLDNSILNEIKSKPPFIDIAFTKQNVFSLDNEAFRFLIARRNNIVFEDDEKDNFGKSWTKSAKVSIDLLKYMKSLKPHKIQDTVSLNEARRLILRLSVPLAEIAELIEDNILRNNRYKDALGDKSKSIDDLKKYLMVPRIGLKVITLNYPMTVCTNQKCVDAVKIEDTTKKNYKQKCHPHCYLSGVQKEVIGDLELRYCWSMVDRNGTKMCRHAACGHSFREHMHIYYETQPYNYQAEDKSVAKNIAQNKVDMQDIENKIRELEARNNEYRNEIMIIQESMAKFAHFLKNNAITPYNDTYKKYIEYLIDRERKLDNGGDKKRIESYQKLISTYESYKNTLETQLSKVQQSDPTMKAMISADEVTKLVQGLYKLRLSGQTIKDFYDAQKNAVSAEILTNNERTVRPRVGANTTNNGWFCRMHQIFC</sequence>
<accession>A0AAW1LBH6</accession>
<evidence type="ECO:0000259" key="2">
    <source>
        <dbReference type="Pfam" id="PF26633"/>
    </source>
</evidence>
<dbReference type="Pfam" id="PF26633">
    <property type="entry name" value="DUF8206"/>
    <property type="match status" value="1"/>
</dbReference>
<dbReference type="AlphaFoldDB" id="A0AAW1LBH6"/>
<protein>
    <recommendedName>
        <fullName evidence="2">DUF8206 domain-containing protein</fullName>
    </recommendedName>
</protein>
<organism evidence="3 4">
    <name type="scientific">Popillia japonica</name>
    <name type="common">Japanese beetle</name>
    <dbReference type="NCBI Taxonomy" id="7064"/>
    <lineage>
        <taxon>Eukaryota</taxon>
        <taxon>Metazoa</taxon>
        <taxon>Ecdysozoa</taxon>
        <taxon>Arthropoda</taxon>
        <taxon>Hexapoda</taxon>
        <taxon>Insecta</taxon>
        <taxon>Pterygota</taxon>
        <taxon>Neoptera</taxon>
        <taxon>Endopterygota</taxon>
        <taxon>Coleoptera</taxon>
        <taxon>Polyphaga</taxon>
        <taxon>Scarabaeiformia</taxon>
        <taxon>Scarabaeidae</taxon>
        <taxon>Rutelinae</taxon>
        <taxon>Popillia</taxon>
    </lineage>
</organism>
<keyword evidence="4" id="KW-1185">Reference proteome</keyword>
<name>A0AAW1LBH6_POPJA</name>
<gene>
    <name evidence="3" type="ORF">QE152_g13862</name>
</gene>
<reference evidence="3 4" key="1">
    <citation type="journal article" date="2024" name="BMC Genomics">
        <title>De novo assembly and annotation of Popillia japonica's genome with initial clues to its potential as an invasive pest.</title>
        <authorList>
            <person name="Cucini C."/>
            <person name="Boschi S."/>
            <person name="Funari R."/>
            <person name="Cardaioli E."/>
            <person name="Iannotti N."/>
            <person name="Marturano G."/>
            <person name="Paoli F."/>
            <person name="Bruttini M."/>
            <person name="Carapelli A."/>
            <person name="Frati F."/>
            <person name="Nardi F."/>
        </authorList>
    </citation>
    <scope>NUCLEOTIDE SEQUENCE [LARGE SCALE GENOMIC DNA]</scope>
    <source>
        <strain evidence="3">DMR45628</strain>
    </source>
</reference>
<dbReference type="EMBL" id="JASPKY010000136">
    <property type="protein sequence ID" value="KAK9731258.1"/>
    <property type="molecule type" value="Genomic_DNA"/>
</dbReference>
<evidence type="ECO:0000313" key="3">
    <source>
        <dbReference type="EMBL" id="KAK9731258.1"/>
    </source>
</evidence>
<comment type="caution">
    <text evidence="3">The sequence shown here is derived from an EMBL/GenBank/DDBJ whole genome shotgun (WGS) entry which is preliminary data.</text>
</comment>
<feature type="domain" description="DUF8206" evidence="2">
    <location>
        <begin position="192"/>
        <end position="274"/>
    </location>
</feature>
<dbReference type="PANTHER" id="PTHR32046:SF11">
    <property type="entry name" value="IMMUNE-ASSOCIATED NUCLEOTIDE-BINDING PROTEIN 10-LIKE"/>
    <property type="match status" value="1"/>
</dbReference>
<feature type="coiled-coil region" evidence="1">
    <location>
        <begin position="291"/>
        <end position="325"/>
    </location>
</feature>
<keyword evidence="1" id="KW-0175">Coiled coil</keyword>
<dbReference type="InterPro" id="IPR058519">
    <property type="entry name" value="DUF8206"/>
</dbReference>
<evidence type="ECO:0000256" key="1">
    <source>
        <dbReference type="SAM" id="Coils"/>
    </source>
</evidence>
<evidence type="ECO:0000313" key="4">
    <source>
        <dbReference type="Proteomes" id="UP001458880"/>
    </source>
</evidence>